<keyword evidence="11" id="KW-0130">Cell adhesion</keyword>
<dbReference type="GO" id="GO:0001764">
    <property type="term" value="P:neuron migration"/>
    <property type="evidence" value="ECO:0007669"/>
    <property type="project" value="InterPro"/>
</dbReference>
<dbReference type="Ensembl" id="ENSHHUT00000003829.1">
    <property type="protein sequence ID" value="ENSHHUP00000003702.1"/>
    <property type="gene ID" value="ENSHHUG00000002335.1"/>
</dbReference>
<dbReference type="InterPro" id="IPR034968">
    <property type="entry name" value="Reelin"/>
</dbReference>
<evidence type="ECO:0000256" key="4">
    <source>
        <dbReference type="ARBA" id="ARBA00022530"/>
    </source>
</evidence>
<evidence type="ECO:0000256" key="1">
    <source>
        <dbReference type="ARBA" id="ARBA00004498"/>
    </source>
</evidence>
<dbReference type="Pfam" id="PF23106">
    <property type="entry name" value="EGF_Teneurin"/>
    <property type="match status" value="1"/>
</dbReference>
<evidence type="ECO:0000259" key="17">
    <source>
        <dbReference type="PROSITE" id="PS50026"/>
    </source>
</evidence>
<sequence>MDYLKYVSVRRDYIVLPEGALSNATRLRWWQPFSVSSGLASPGLDRAQWAVDNILVGGSDINPSTLLDTFDDEGVSHEESWSFYPNAVRTAGFCGNPSFHLYWPNKNQDRTHNILATRELIVQPGYILQFKIVVGCEADSCEDHHSVLLQYRKDARSDSWQLVQSECLPSSVNNVGCSPFMFQESTIYSPVNSSTWTRVTVQLPDHVSSGATQFRWIQKEGVGERHGWGVDHMYIGEACPGLCSGHGYCTSGVVCICDEGHHGDDCSLSSSDLPSSIKDNFESGSMSEESWQLIQGGGVGSGCGQLSPHAHGDSLYFNGCKMRQAVTKPLDLTRASKIMFVLQIGSVSQTDSCNTALDKPDTVDRAVLLQYTVNNGVSWHVIAQHQPKDFIKAQRVSYNIPLEARVKGVELRWWQPRHDGVGHDQWALDHVEVVLTRKQNYMMNFARQTGLRHYYSRKRRALLQ</sequence>
<evidence type="ECO:0000256" key="6">
    <source>
        <dbReference type="ARBA" id="ARBA00022723"/>
    </source>
</evidence>
<keyword evidence="16" id="KW-1015">Disulfide bond</keyword>
<evidence type="ECO:0000256" key="13">
    <source>
        <dbReference type="ARBA" id="ARBA00023900"/>
    </source>
</evidence>
<dbReference type="GO" id="GO:0007155">
    <property type="term" value="P:cell adhesion"/>
    <property type="evidence" value="ECO:0007669"/>
    <property type="project" value="UniProtKB-KW"/>
</dbReference>
<keyword evidence="5" id="KW-0645">Protease</keyword>
<dbReference type="GO" id="GO:0043005">
    <property type="term" value="C:neuron projection"/>
    <property type="evidence" value="ECO:0007669"/>
    <property type="project" value="TreeGrafter"/>
</dbReference>
<feature type="domain" description="EGF-like" evidence="17">
    <location>
        <begin position="235"/>
        <end position="267"/>
    </location>
</feature>
<keyword evidence="4" id="KW-0272">Extracellular matrix</keyword>
<evidence type="ECO:0000313" key="18">
    <source>
        <dbReference type="Ensembl" id="ENSHHUP00000003702.1"/>
    </source>
</evidence>
<dbReference type="FunFam" id="2.60.120.260:FF:000052">
    <property type="entry name" value="Reelin"/>
    <property type="match status" value="1"/>
</dbReference>
<dbReference type="InterPro" id="IPR049419">
    <property type="entry name" value="Reelin_subrepeat-B"/>
</dbReference>
<name>A0A4W5JJD4_9TELE</name>
<protein>
    <recommendedName>
        <fullName evidence="13">Reelin</fullName>
    </recommendedName>
</protein>
<keyword evidence="16" id="KW-0245">EGF-like domain</keyword>
<evidence type="ECO:0000256" key="10">
    <source>
        <dbReference type="ARBA" id="ARBA00022837"/>
    </source>
</evidence>
<keyword evidence="10" id="KW-0106">Calcium</keyword>
<dbReference type="GO" id="GO:0046872">
    <property type="term" value="F:metal ion binding"/>
    <property type="evidence" value="ECO:0007669"/>
    <property type="project" value="UniProtKB-KW"/>
</dbReference>
<evidence type="ECO:0000256" key="3">
    <source>
        <dbReference type="ARBA" id="ARBA00022525"/>
    </source>
</evidence>
<evidence type="ECO:0000256" key="14">
    <source>
        <dbReference type="ARBA" id="ARBA00044961"/>
    </source>
</evidence>
<dbReference type="GO" id="GO:0007417">
    <property type="term" value="P:central nervous system development"/>
    <property type="evidence" value="ECO:0007669"/>
    <property type="project" value="InterPro"/>
</dbReference>
<keyword evidence="3" id="KW-0964">Secreted</keyword>
<comment type="subcellular location">
    <subcellularLocation>
        <location evidence="1">Secreted</location>
        <location evidence="1">Extracellular space</location>
        <location evidence="1">Extracellular matrix</location>
    </subcellularLocation>
</comment>
<dbReference type="GeneTree" id="ENSGT00580000081623"/>
<proteinExistence type="inferred from homology"/>
<feature type="disulfide bond" evidence="16">
    <location>
        <begin position="239"/>
        <end position="249"/>
    </location>
</feature>
<evidence type="ECO:0000256" key="9">
    <source>
        <dbReference type="ARBA" id="ARBA00022833"/>
    </source>
</evidence>
<keyword evidence="19" id="KW-1185">Reference proteome</keyword>
<dbReference type="STRING" id="62062.ENSHHUP00000003702"/>
<evidence type="ECO:0000256" key="5">
    <source>
        <dbReference type="ARBA" id="ARBA00022670"/>
    </source>
</evidence>
<dbReference type="AlphaFoldDB" id="A0A4W5JJD4"/>
<dbReference type="InterPro" id="IPR000742">
    <property type="entry name" value="EGF"/>
</dbReference>
<dbReference type="GO" id="GO:0006508">
    <property type="term" value="P:proteolysis"/>
    <property type="evidence" value="ECO:0007669"/>
    <property type="project" value="UniProtKB-KW"/>
</dbReference>
<dbReference type="CDD" id="cd10052">
    <property type="entry name" value="Reelin_repeat_8_subrepeat_2"/>
    <property type="match status" value="1"/>
</dbReference>
<reference evidence="19" key="1">
    <citation type="submission" date="2018-06" db="EMBL/GenBank/DDBJ databases">
        <title>Genome assembly of Danube salmon.</title>
        <authorList>
            <person name="Macqueen D.J."/>
            <person name="Gundappa M.K."/>
        </authorList>
    </citation>
    <scope>NUCLEOTIDE SEQUENCE [LARGE SCALE GENOMIC DNA]</scope>
</reference>
<keyword evidence="9" id="KW-0862">Zinc</keyword>
<organism evidence="18 19">
    <name type="scientific">Hucho hucho</name>
    <name type="common">huchen</name>
    <dbReference type="NCBI Taxonomy" id="62062"/>
    <lineage>
        <taxon>Eukaryota</taxon>
        <taxon>Metazoa</taxon>
        <taxon>Chordata</taxon>
        <taxon>Craniata</taxon>
        <taxon>Vertebrata</taxon>
        <taxon>Euteleostomi</taxon>
        <taxon>Actinopterygii</taxon>
        <taxon>Neopterygii</taxon>
        <taxon>Teleostei</taxon>
        <taxon>Protacanthopterygii</taxon>
        <taxon>Salmoniformes</taxon>
        <taxon>Salmonidae</taxon>
        <taxon>Salmoninae</taxon>
        <taxon>Hucho</taxon>
    </lineage>
</organism>
<dbReference type="Pfam" id="PF21471">
    <property type="entry name" value="Reelin_subrepeat-B"/>
    <property type="match status" value="3"/>
</dbReference>
<evidence type="ECO:0000313" key="19">
    <source>
        <dbReference type="Proteomes" id="UP000314982"/>
    </source>
</evidence>
<dbReference type="PANTHER" id="PTHR11841">
    <property type="entry name" value="REELIN"/>
    <property type="match status" value="1"/>
</dbReference>
<evidence type="ECO:0000256" key="2">
    <source>
        <dbReference type="ARBA" id="ARBA00022473"/>
    </source>
</evidence>
<evidence type="ECO:0000256" key="11">
    <source>
        <dbReference type="ARBA" id="ARBA00022889"/>
    </source>
</evidence>
<evidence type="ECO:0000256" key="12">
    <source>
        <dbReference type="ARBA" id="ARBA00023773"/>
    </source>
</evidence>
<reference evidence="18" key="3">
    <citation type="submission" date="2025-09" db="UniProtKB">
        <authorList>
            <consortium name="Ensembl"/>
        </authorList>
    </citation>
    <scope>IDENTIFICATION</scope>
</reference>
<keyword evidence="7" id="KW-0378">Hydrolase</keyword>
<dbReference type="GO" id="GO:0008236">
    <property type="term" value="F:serine-type peptidase activity"/>
    <property type="evidence" value="ECO:0007669"/>
    <property type="project" value="UniProtKB-KW"/>
</dbReference>
<dbReference type="PANTHER" id="PTHR11841:SF1">
    <property type="entry name" value="REELIN"/>
    <property type="match status" value="1"/>
</dbReference>
<evidence type="ECO:0000256" key="15">
    <source>
        <dbReference type="ARBA" id="ARBA00046064"/>
    </source>
</evidence>
<dbReference type="Proteomes" id="UP000314982">
    <property type="component" value="Unassembled WGS sequence"/>
</dbReference>
<accession>A0A4W5JJD4</accession>
<dbReference type="PROSITE" id="PS00022">
    <property type="entry name" value="EGF_1"/>
    <property type="match status" value="1"/>
</dbReference>
<keyword evidence="2" id="KW-0217">Developmental protein</keyword>
<reference evidence="18" key="2">
    <citation type="submission" date="2025-08" db="UniProtKB">
        <authorList>
            <consortium name="Ensembl"/>
        </authorList>
    </citation>
    <scope>IDENTIFICATION</scope>
</reference>
<evidence type="ECO:0000256" key="8">
    <source>
        <dbReference type="ARBA" id="ARBA00022825"/>
    </source>
</evidence>
<dbReference type="FunFam" id="2.60.120.260:FF:000003">
    <property type="entry name" value="Reelin"/>
    <property type="match status" value="1"/>
</dbReference>
<comment type="caution">
    <text evidence="16">Lacks conserved residue(s) required for the propagation of feature annotation.</text>
</comment>
<dbReference type="Gene3D" id="2.60.120.260">
    <property type="entry name" value="Galactose-binding domain-like"/>
    <property type="match status" value="3"/>
</dbReference>
<dbReference type="GO" id="GO:0070325">
    <property type="term" value="F:lipoprotein particle receptor binding"/>
    <property type="evidence" value="ECO:0007669"/>
    <property type="project" value="InterPro"/>
</dbReference>
<dbReference type="PROSITE" id="PS50026">
    <property type="entry name" value="EGF_3"/>
    <property type="match status" value="1"/>
</dbReference>
<keyword evidence="8" id="KW-0720">Serine protease</keyword>
<dbReference type="GO" id="GO:0005615">
    <property type="term" value="C:extracellular space"/>
    <property type="evidence" value="ECO:0007669"/>
    <property type="project" value="TreeGrafter"/>
</dbReference>
<evidence type="ECO:0000256" key="16">
    <source>
        <dbReference type="PROSITE-ProRule" id="PRU00076"/>
    </source>
</evidence>
<feature type="disulfide bond" evidence="16">
    <location>
        <begin position="257"/>
        <end position="266"/>
    </location>
</feature>
<comment type="similarity">
    <text evidence="12">Belongs to the reelin family.</text>
</comment>
<evidence type="ECO:0000256" key="7">
    <source>
        <dbReference type="ARBA" id="ARBA00022801"/>
    </source>
</evidence>
<comment type="function">
    <text evidence="15">Extracellular matrix serine protease secreted by pioneer neurons that plays a role in layering of neurons in the cerebral cortex and cerebellum by coordinating cell positioning during neurodevelopment. Regulates microtubule function in neurons and neuronal migration. Binding to the extracellular domains of lipoprotein receptors VLDLR and LRP8/APOER2 induces tyrosine phosphorylation of DAB1 and modulation of TAU phosphorylation. Affects migration of sympathetic preganglionic neurons in the spinal cord, where it seems to act as a barrier to neuronal migration. Enzymatic activity is important for the modulation of cell adhesion.</text>
</comment>
<keyword evidence="6" id="KW-0479">Metal-binding</keyword>
<comment type="subunit">
    <text evidence="14">Oligomer of disulfide-linked homodimers.</text>
</comment>